<accession>A0A3M4M3K1</accession>
<feature type="region of interest" description="Disordered" evidence="1">
    <location>
        <begin position="143"/>
        <end position="174"/>
    </location>
</feature>
<dbReference type="AlphaFoldDB" id="A0A3M4M3K1"/>
<evidence type="ECO:0000256" key="2">
    <source>
        <dbReference type="SAM" id="SignalP"/>
    </source>
</evidence>
<evidence type="ECO:0000256" key="1">
    <source>
        <dbReference type="SAM" id="MobiDB-lite"/>
    </source>
</evidence>
<evidence type="ECO:0000313" key="3">
    <source>
        <dbReference type="EMBL" id="RMQ47771.1"/>
    </source>
</evidence>
<sequence>MKCLFLGAVLGALSWSAFAMSPVENSSPPGSLEAYIGKYPWEKVNGTAFIEDPRVQAAVARAAPTDTIREAVLGEDMISPILKVGNRLLAAGWDSRSGGSTNWAILATLDGRIMALCYYQEFEDERAYWYINREIVARFPASGGCPSEEGDIKDMGTFPVDPIPGEDTGGVVPG</sequence>
<dbReference type="OrthoDB" id="7204430at2"/>
<proteinExistence type="predicted"/>
<feature type="chain" id="PRO_5017984729" description="Lipoprotein" evidence="2">
    <location>
        <begin position="20"/>
        <end position="174"/>
    </location>
</feature>
<name>A0A3M4M3K1_PSECI</name>
<protein>
    <recommendedName>
        <fullName evidence="5">Lipoprotein</fullName>
    </recommendedName>
</protein>
<evidence type="ECO:0000313" key="4">
    <source>
        <dbReference type="Proteomes" id="UP000277236"/>
    </source>
</evidence>
<organism evidence="3 4">
    <name type="scientific">Pseudomonas cichorii</name>
    <dbReference type="NCBI Taxonomy" id="36746"/>
    <lineage>
        <taxon>Bacteria</taxon>
        <taxon>Pseudomonadati</taxon>
        <taxon>Pseudomonadota</taxon>
        <taxon>Gammaproteobacteria</taxon>
        <taxon>Pseudomonadales</taxon>
        <taxon>Pseudomonadaceae</taxon>
        <taxon>Pseudomonas</taxon>
    </lineage>
</organism>
<comment type="caution">
    <text evidence="3">The sequence shown here is derived from an EMBL/GenBank/DDBJ whole genome shotgun (WGS) entry which is preliminary data.</text>
</comment>
<keyword evidence="2" id="KW-0732">Signal</keyword>
<dbReference type="Proteomes" id="UP000277236">
    <property type="component" value="Unassembled WGS sequence"/>
</dbReference>
<dbReference type="RefSeq" id="WP_122315263.1">
    <property type="nucleotide sequence ID" value="NZ_RBRE01000035.1"/>
</dbReference>
<evidence type="ECO:0008006" key="5">
    <source>
        <dbReference type="Google" id="ProtNLM"/>
    </source>
</evidence>
<dbReference type="EMBL" id="RBRE01000035">
    <property type="protein sequence ID" value="RMQ47771.1"/>
    <property type="molecule type" value="Genomic_DNA"/>
</dbReference>
<feature type="signal peptide" evidence="2">
    <location>
        <begin position="1"/>
        <end position="19"/>
    </location>
</feature>
<reference evidence="3 4" key="1">
    <citation type="submission" date="2018-08" db="EMBL/GenBank/DDBJ databases">
        <title>Recombination of ecologically and evolutionarily significant loci maintains genetic cohesion in the Pseudomonas syringae species complex.</title>
        <authorList>
            <person name="Dillon M."/>
            <person name="Thakur S."/>
            <person name="Almeida R.N.D."/>
            <person name="Weir B.S."/>
            <person name="Guttman D.S."/>
        </authorList>
    </citation>
    <scope>NUCLEOTIDE SEQUENCE [LARGE SCALE GENOMIC DNA]</scope>
    <source>
        <strain evidence="3 4">ICMP 3353</strain>
    </source>
</reference>
<gene>
    <name evidence="3" type="ORF">ALQ04_04089</name>
</gene>